<accession>A0A4S8L2V9</accession>
<sequence>MTNVNATCSSAWTSVNQCVTSNGMIYIGIELRVMHSYSKEEECTEEAPQLSLKLVGCGRHFSCTDFFETFDEDLKLKAHNLARLTSGSVPERVPTFLSLRQLEESEDIGHGFNRGWVADPFGQDGGRKAPICQMPRTLELWKSGTHSGALEVLALGLKCKPTCQSRTSSYGLDGTVLS</sequence>
<dbReference type="AlphaFoldDB" id="A0A4S8L2V9"/>
<reference evidence="1 2" key="1">
    <citation type="journal article" date="2019" name="Nat. Ecol. Evol.">
        <title>Megaphylogeny resolves global patterns of mushroom evolution.</title>
        <authorList>
            <person name="Varga T."/>
            <person name="Krizsan K."/>
            <person name="Foldi C."/>
            <person name="Dima B."/>
            <person name="Sanchez-Garcia M."/>
            <person name="Sanchez-Ramirez S."/>
            <person name="Szollosi G.J."/>
            <person name="Szarkandi J.G."/>
            <person name="Papp V."/>
            <person name="Albert L."/>
            <person name="Andreopoulos W."/>
            <person name="Angelini C."/>
            <person name="Antonin V."/>
            <person name="Barry K.W."/>
            <person name="Bougher N.L."/>
            <person name="Buchanan P."/>
            <person name="Buyck B."/>
            <person name="Bense V."/>
            <person name="Catcheside P."/>
            <person name="Chovatia M."/>
            <person name="Cooper J."/>
            <person name="Damon W."/>
            <person name="Desjardin D."/>
            <person name="Finy P."/>
            <person name="Geml J."/>
            <person name="Haridas S."/>
            <person name="Hughes K."/>
            <person name="Justo A."/>
            <person name="Karasinski D."/>
            <person name="Kautmanova I."/>
            <person name="Kiss B."/>
            <person name="Kocsube S."/>
            <person name="Kotiranta H."/>
            <person name="LaButti K.M."/>
            <person name="Lechner B.E."/>
            <person name="Liimatainen K."/>
            <person name="Lipzen A."/>
            <person name="Lukacs Z."/>
            <person name="Mihaltcheva S."/>
            <person name="Morgado L.N."/>
            <person name="Niskanen T."/>
            <person name="Noordeloos M.E."/>
            <person name="Ohm R.A."/>
            <person name="Ortiz-Santana B."/>
            <person name="Ovrebo C."/>
            <person name="Racz N."/>
            <person name="Riley R."/>
            <person name="Savchenko A."/>
            <person name="Shiryaev A."/>
            <person name="Soop K."/>
            <person name="Spirin V."/>
            <person name="Szebenyi C."/>
            <person name="Tomsovsky M."/>
            <person name="Tulloss R.E."/>
            <person name="Uehling J."/>
            <person name="Grigoriev I.V."/>
            <person name="Vagvolgyi C."/>
            <person name="Papp T."/>
            <person name="Martin F.M."/>
            <person name="Miettinen O."/>
            <person name="Hibbett D.S."/>
            <person name="Nagy L.G."/>
        </authorList>
    </citation>
    <scope>NUCLEOTIDE SEQUENCE [LARGE SCALE GENOMIC DNA]</scope>
    <source>
        <strain evidence="1 2">CBS 962.96</strain>
    </source>
</reference>
<gene>
    <name evidence="1" type="ORF">K435DRAFT_808129</name>
</gene>
<keyword evidence="2" id="KW-1185">Reference proteome</keyword>
<dbReference type="EMBL" id="ML179717">
    <property type="protein sequence ID" value="THU82651.1"/>
    <property type="molecule type" value="Genomic_DNA"/>
</dbReference>
<name>A0A4S8L2V9_DENBC</name>
<organism evidence="1 2">
    <name type="scientific">Dendrothele bispora (strain CBS 962.96)</name>
    <dbReference type="NCBI Taxonomy" id="1314807"/>
    <lineage>
        <taxon>Eukaryota</taxon>
        <taxon>Fungi</taxon>
        <taxon>Dikarya</taxon>
        <taxon>Basidiomycota</taxon>
        <taxon>Agaricomycotina</taxon>
        <taxon>Agaricomycetes</taxon>
        <taxon>Agaricomycetidae</taxon>
        <taxon>Agaricales</taxon>
        <taxon>Agaricales incertae sedis</taxon>
        <taxon>Dendrothele</taxon>
    </lineage>
</organism>
<evidence type="ECO:0000313" key="1">
    <source>
        <dbReference type="EMBL" id="THU82651.1"/>
    </source>
</evidence>
<evidence type="ECO:0000313" key="2">
    <source>
        <dbReference type="Proteomes" id="UP000297245"/>
    </source>
</evidence>
<protein>
    <submittedName>
        <fullName evidence="1">Uncharacterized protein</fullName>
    </submittedName>
</protein>
<dbReference type="Proteomes" id="UP000297245">
    <property type="component" value="Unassembled WGS sequence"/>
</dbReference>
<proteinExistence type="predicted"/>